<reference evidence="1 2" key="1">
    <citation type="journal article" date="2022" name="Hortic Res">
        <title>A haplotype resolved chromosomal level avocado genome allows analysis of novel avocado genes.</title>
        <authorList>
            <person name="Nath O."/>
            <person name="Fletcher S.J."/>
            <person name="Hayward A."/>
            <person name="Shaw L.M."/>
            <person name="Masouleh A.K."/>
            <person name="Furtado A."/>
            <person name="Henry R.J."/>
            <person name="Mitter N."/>
        </authorList>
    </citation>
    <scope>NUCLEOTIDE SEQUENCE [LARGE SCALE GENOMIC DNA]</scope>
    <source>
        <strain evidence="2">cv. Hass</strain>
    </source>
</reference>
<protein>
    <submittedName>
        <fullName evidence="1">Uncharacterized protein</fullName>
    </submittedName>
</protein>
<comment type="caution">
    <text evidence="1">The sequence shown here is derived from an EMBL/GenBank/DDBJ whole genome shotgun (WGS) entry which is preliminary data.</text>
</comment>
<gene>
    <name evidence="1" type="ORF">MRB53_006133</name>
</gene>
<evidence type="ECO:0000313" key="2">
    <source>
        <dbReference type="Proteomes" id="UP001234297"/>
    </source>
</evidence>
<dbReference type="EMBL" id="CM056810">
    <property type="protein sequence ID" value="KAJ8644385.1"/>
    <property type="molecule type" value="Genomic_DNA"/>
</dbReference>
<proteinExistence type="predicted"/>
<accession>A0ACC2MFF2</accession>
<organism evidence="1 2">
    <name type="scientific">Persea americana</name>
    <name type="common">Avocado</name>
    <dbReference type="NCBI Taxonomy" id="3435"/>
    <lineage>
        <taxon>Eukaryota</taxon>
        <taxon>Viridiplantae</taxon>
        <taxon>Streptophyta</taxon>
        <taxon>Embryophyta</taxon>
        <taxon>Tracheophyta</taxon>
        <taxon>Spermatophyta</taxon>
        <taxon>Magnoliopsida</taxon>
        <taxon>Magnoliidae</taxon>
        <taxon>Laurales</taxon>
        <taxon>Lauraceae</taxon>
        <taxon>Persea</taxon>
    </lineage>
</organism>
<dbReference type="Proteomes" id="UP001234297">
    <property type="component" value="Chromosome 2"/>
</dbReference>
<keyword evidence="2" id="KW-1185">Reference proteome</keyword>
<sequence>MGFSAASVVGEAAMAMWRCKMATVWSAWSEKLAMATVWSEERGDVFSSKCWCQERGTRALFRSSDVNPPLNSSQRIGVIDNAILPKRSVQEGAKSSVEAIGGSFLSSKHILVSRDIVRRNTRWLANSLAVTVRWEGAIPGIRNLFQSHGLELNNIARLGGGSVLVSFEEFDSAWKVINHSDTKFSKFFFSLERWRPRACQAGRIVWVRCFGVPLLGWQEETFCNIGERLGEVVGVAKETVEKSFLEYGRVCVWVKGHRFIYEEFSLLIFGNTFLVKVSEECVSLAPRCSQEKKGEQGTRAEDLFIQVEDGECLEWANSWNGKVAKGARIGTRHHCSREESCASWPSPGQAARRRRWDDDVEASHALEEATTVDKGKAVSFVKSGRLELQVPSGRDFEFIPLEVGVEDRLDLQAEIYGRIRKEGGLVKLRQVDESIKDRDDSWIDQPSLGLDHCAGLGSSKVHRLGSSCSRADRVLDITKPKYAKFGPDTFFSSGAHSLKAIAVGSLCPSYKVSKDVSRVIVAKIRVVWGSKKRGGVAHFRRVVALSAGMALTAVLEEGRGRNALQRVYSKDGLIELLPEQEKVDPDQGKEDGQAKGILEAVEKPSVAVLRCWRAWMLLSWARNWVFSSKTMSRSLGR</sequence>
<evidence type="ECO:0000313" key="1">
    <source>
        <dbReference type="EMBL" id="KAJ8644385.1"/>
    </source>
</evidence>
<name>A0ACC2MFF2_PERAE</name>